<keyword evidence="12 19" id="KW-0472">Membrane</keyword>
<reference evidence="23" key="1">
    <citation type="journal article" date="2013" name="Nat. Biotechnol.">
        <title>Draft genome sequence of chickpea (Cicer arietinum) provides a resource for trait improvement.</title>
        <authorList>
            <person name="Varshney R.K."/>
            <person name="Song C."/>
            <person name="Saxena R.K."/>
            <person name="Azam S."/>
            <person name="Yu S."/>
            <person name="Sharpe A.G."/>
            <person name="Cannon S."/>
            <person name="Baek J."/>
            <person name="Rosen B.D."/>
            <person name="Tar'an B."/>
            <person name="Millan T."/>
            <person name="Zhang X."/>
            <person name="Ramsay L.D."/>
            <person name="Iwata A."/>
            <person name="Wang Y."/>
            <person name="Nelson W."/>
            <person name="Farmer A.D."/>
            <person name="Gaur P.M."/>
            <person name="Soderlund C."/>
            <person name="Penmetsa R.V."/>
            <person name="Xu C."/>
            <person name="Bharti A.K."/>
            <person name="He W."/>
            <person name="Winter P."/>
            <person name="Zhao S."/>
            <person name="Hane J.K."/>
            <person name="Carrasquilla-Garcia N."/>
            <person name="Condie J.A."/>
            <person name="Upadhyaya H.D."/>
            <person name="Luo M.C."/>
            <person name="Thudi M."/>
            <person name="Gowda C.L."/>
            <person name="Singh N.P."/>
            <person name="Lichtenzveig J."/>
            <person name="Gali K.K."/>
            <person name="Rubio J."/>
            <person name="Nadarajan N."/>
            <person name="Dolezel J."/>
            <person name="Bansal K.C."/>
            <person name="Xu X."/>
            <person name="Edwards D."/>
            <person name="Zhang G."/>
            <person name="Kahl G."/>
            <person name="Gil J."/>
            <person name="Singh K.B."/>
            <person name="Datta S.K."/>
            <person name="Jackson S.A."/>
            <person name="Wang J."/>
            <person name="Cook D.R."/>
        </authorList>
    </citation>
    <scope>NUCLEOTIDE SEQUENCE [LARGE SCALE GENOMIC DNA]</scope>
    <source>
        <strain evidence="23">cv. CDC Frontier</strain>
    </source>
</reference>
<evidence type="ECO:0000256" key="3">
    <source>
        <dbReference type="ARBA" id="ARBA00022475"/>
    </source>
</evidence>
<evidence type="ECO:0000256" key="17">
    <source>
        <dbReference type="ARBA" id="ARBA00048679"/>
    </source>
</evidence>
<keyword evidence="8 18" id="KW-0547">Nucleotide-binding</keyword>
<dbReference type="PANTHER" id="PTHR46204:SF30">
    <property type="entry name" value="CHITIN ELICITOR RECEPTOR KINASE 1"/>
    <property type="match status" value="1"/>
</dbReference>
<keyword evidence="5" id="KW-0808">Transferase</keyword>
<dbReference type="GO" id="GO:0005524">
    <property type="term" value="F:ATP binding"/>
    <property type="evidence" value="ECO:0007669"/>
    <property type="project" value="UniProtKB-UniRule"/>
</dbReference>
<keyword evidence="15" id="KW-0325">Glycoprotein</keyword>
<dbReference type="FunFam" id="3.30.200.20:FF:000468">
    <property type="entry name" value="LysM receptor kinase 2"/>
    <property type="match status" value="1"/>
</dbReference>
<keyword evidence="3" id="KW-1003">Cell membrane</keyword>
<dbReference type="InterPro" id="IPR018392">
    <property type="entry name" value="LysM"/>
</dbReference>
<dbReference type="InterPro" id="IPR017441">
    <property type="entry name" value="Protein_kinase_ATP_BS"/>
</dbReference>
<evidence type="ECO:0000256" key="14">
    <source>
        <dbReference type="ARBA" id="ARBA00023170"/>
    </source>
</evidence>
<protein>
    <recommendedName>
        <fullName evidence="2">non-specific serine/threonine protein kinase</fullName>
        <ecNumber evidence="2">2.7.11.1</ecNumber>
    </recommendedName>
</protein>
<dbReference type="GO" id="GO:0009617">
    <property type="term" value="P:response to bacterium"/>
    <property type="evidence" value="ECO:0007669"/>
    <property type="project" value="UniProtKB-ARBA"/>
</dbReference>
<dbReference type="InterPro" id="IPR044812">
    <property type="entry name" value="CERK1/LYK3-like"/>
</dbReference>
<evidence type="ECO:0000259" key="21">
    <source>
        <dbReference type="PROSITE" id="PS50011"/>
    </source>
</evidence>
<evidence type="ECO:0000256" key="10">
    <source>
        <dbReference type="ARBA" id="ARBA00022840"/>
    </source>
</evidence>
<dbReference type="InterPro" id="IPR008271">
    <property type="entry name" value="Ser/Thr_kinase_AS"/>
</dbReference>
<evidence type="ECO:0000256" key="19">
    <source>
        <dbReference type="SAM" id="Phobius"/>
    </source>
</evidence>
<evidence type="ECO:0000256" key="15">
    <source>
        <dbReference type="ARBA" id="ARBA00023180"/>
    </source>
</evidence>
<accession>A0A1S2XAB3</accession>
<feature type="transmembrane region" description="Helical" evidence="19">
    <location>
        <begin position="222"/>
        <end position="245"/>
    </location>
</feature>
<dbReference type="RefSeq" id="XP_004486184.1">
    <property type="nucleotide sequence ID" value="XM_004486127.3"/>
</dbReference>
<keyword evidence="23" id="KW-1185">Reference proteome</keyword>
<dbReference type="SUPFAM" id="SSF56112">
    <property type="entry name" value="Protein kinase-like (PK-like)"/>
    <property type="match status" value="1"/>
</dbReference>
<evidence type="ECO:0000256" key="7">
    <source>
        <dbReference type="ARBA" id="ARBA00022729"/>
    </source>
</evidence>
<evidence type="ECO:0000256" key="18">
    <source>
        <dbReference type="PROSITE-ProRule" id="PRU10141"/>
    </source>
</evidence>
<evidence type="ECO:0000256" key="12">
    <source>
        <dbReference type="ARBA" id="ARBA00023136"/>
    </source>
</evidence>
<evidence type="ECO:0000256" key="20">
    <source>
        <dbReference type="SAM" id="SignalP"/>
    </source>
</evidence>
<keyword evidence="11 19" id="KW-1133">Transmembrane helix</keyword>
<dbReference type="Gene3D" id="3.30.200.20">
    <property type="entry name" value="Phosphorylase Kinase, domain 1"/>
    <property type="match status" value="1"/>
</dbReference>
<dbReference type="InterPro" id="IPR057097">
    <property type="entry name" value="LysM_RLK3/10"/>
</dbReference>
<dbReference type="InterPro" id="IPR000719">
    <property type="entry name" value="Prot_kinase_dom"/>
</dbReference>
<evidence type="ECO:0000256" key="9">
    <source>
        <dbReference type="ARBA" id="ARBA00022777"/>
    </source>
</evidence>
<name>A0A1S2XAB3_CICAR</name>
<dbReference type="GO" id="GO:0004674">
    <property type="term" value="F:protein serine/threonine kinase activity"/>
    <property type="evidence" value="ECO:0007669"/>
    <property type="project" value="UniProtKB-KW"/>
</dbReference>
<dbReference type="PaxDb" id="3827-XP_004486184.1"/>
<dbReference type="AlphaFoldDB" id="A0A1S2XAB3"/>
<dbReference type="CDD" id="cd14066">
    <property type="entry name" value="STKc_IRAK"/>
    <property type="match status" value="1"/>
</dbReference>
<dbReference type="SMART" id="SM00220">
    <property type="entry name" value="S_TKc"/>
    <property type="match status" value="1"/>
</dbReference>
<dbReference type="PROSITE" id="PS50011">
    <property type="entry name" value="PROTEIN_KINASE_DOM"/>
    <property type="match status" value="1"/>
</dbReference>
<dbReference type="STRING" id="3827.A0A1S2XAB3"/>
<dbReference type="PROSITE" id="PS51782">
    <property type="entry name" value="LYSM"/>
    <property type="match status" value="1"/>
</dbReference>
<keyword evidence="14" id="KW-0675">Receptor</keyword>
<dbReference type="EC" id="2.7.11.1" evidence="2"/>
<keyword evidence="13" id="KW-1015">Disulfide bond</keyword>
<feature type="signal peptide" evidence="20">
    <location>
        <begin position="1"/>
        <end position="20"/>
    </location>
</feature>
<dbReference type="OrthoDB" id="4062651at2759"/>
<keyword evidence="9" id="KW-0418">Kinase</keyword>
<dbReference type="Pfam" id="PF23577">
    <property type="entry name" value="LysM_RLK"/>
    <property type="match status" value="1"/>
</dbReference>
<dbReference type="InterPro" id="IPR001245">
    <property type="entry name" value="Ser-Thr/Tyr_kinase_cat_dom"/>
</dbReference>
<proteinExistence type="predicted"/>
<evidence type="ECO:0000313" key="24">
    <source>
        <dbReference type="RefSeq" id="XP_004486184.1"/>
    </source>
</evidence>
<comment type="subcellular location">
    <subcellularLocation>
        <location evidence="1">Cell membrane</location>
        <topology evidence="1">Single-pass membrane protein</topology>
    </subcellularLocation>
</comment>
<dbReference type="Gene3D" id="1.10.510.10">
    <property type="entry name" value="Transferase(Phosphotransferase) domain 1"/>
    <property type="match status" value="1"/>
</dbReference>
<evidence type="ECO:0000256" key="11">
    <source>
        <dbReference type="ARBA" id="ARBA00022989"/>
    </source>
</evidence>
<sequence>MITTYKIFLISLLFVIPSEGKCLSGCNLALASYYIYEGTNLTYISKLFNQQYSEILKYNPSVNSPDSIQSQTRINVPFTCDCLNGVFLGHTFSYIANHGDTYNAIAKVYYSNLTTEDWVTKVNSWIPTNLPDSAEINVTVNCSCGDRHVSKDYGLFLTYPLLPGDNLKGIAADYSVPVEVLRRYNPASDFSAGYGLVFVPAKDENGNFPPLHLGSSGISKGAIVGIVFGGAVGILVLALILYIVFYRRKKVAEVTLLPVPGAFEDQSSQLQHGCGSSIDKASDSTTVASPRLTGITVDKSVEFSYEELAKATDGFSMANIIGRGGFGSVYYAELRNEKAAIKKMDMQASKEFLAELKVLTHVHHLNLVRLIGYCVEGSLFLVYEYIENGNLSQHLRGSGKDPLSWPARVQIALDSARGLEYIHEHTVPVYIHRDVKSANILIDKNFRGKVADFGLTKLTEYGSSSLQTRLVGTFGYMPPEYAQYGEVSPKIDVYAFGVVLFELISGKDAIVKTKEPENESKGLVALFEEVFGLSEPKEDLGKLVDPRLGENYPLDSVFKMSQLAKACTHENPQLRPSMRSIVVALMTLSSAAEDWDVGSFYENQALVHLMSGR</sequence>
<evidence type="ECO:0000256" key="1">
    <source>
        <dbReference type="ARBA" id="ARBA00004162"/>
    </source>
</evidence>
<dbReference type="FunFam" id="1.10.510.10:FF:000468">
    <property type="entry name" value="PTI1-like tyrosine-protein kinase 3"/>
    <property type="match status" value="1"/>
</dbReference>
<dbReference type="PROSITE" id="PS00108">
    <property type="entry name" value="PROTEIN_KINASE_ST"/>
    <property type="match status" value="1"/>
</dbReference>
<comment type="catalytic activity">
    <reaction evidence="16">
        <text>L-threonyl-[protein] + ATP = O-phospho-L-threonyl-[protein] + ADP + H(+)</text>
        <dbReference type="Rhea" id="RHEA:46608"/>
        <dbReference type="Rhea" id="RHEA-COMP:11060"/>
        <dbReference type="Rhea" id="RHEA-COMP:11605"/>
        <dbReference type="ChEBI" id="CHEBI:15378"/>
        <dbReference type="ChEBI" id="CHEBI:30013"/>
        <dbReference type="ChEBI" id="CHEBI:30616"/>
        <dbReference type="ChEBI" id="CHEBI:61977"/>
        <dbReference type="ChEBI" id="CHEBI:456216"/>
        <dbReference type="EC" id="2.7.11.1"/>
    </reaction>
</comment>
<evidence type="ECO:0000256" key="4">
    <source>
        <dbReference type="ARBA" id="ARBA00022527"/>
    </source>
</evidence>
<keyword evidence="7 20" id="KW-0732">Signal</keyword>
<evidence type="ECO:0000256" key="5">
    <source>
        <dbReference type="ARBA" id="ARBA00022679"/>
    </source>
</evidence>
<keyword evidence="10 18" id="KW-0067">ATP-binding</keyword>
<dbReference type="CDD" id="cd00118">
    <property type="entry name" value="LysM"/>
    <property type="match status" value="1"/>
</dbReference>
<feature type="domain" description="Protein kinase" evidence="21">
    <location>
        <begin position="315"/>
        <end position="588"/>
    </location>
</feature>
<dbReference type="InterPro" id="IPR011009">
    <property type="entry name" value="Kinase-like_dom_sf"/>
</dbReference>
<reference evidence="24" key="2">
    <citation type="submission" date="2025-08" db="UniProtKB">
        <authorList>
            <consortium name="RefSeq"/>
        </authorList>
    </citation>
    <scope>IDENTIFICATION</scope>
    <source>
        <tissue evidence="24">Etiolated seedlings</tissue>
    </source>
</reference>
<keyword evidence="4" id="KW-0723">Serine/threonine-protein kinase</keyword>
<feature type="binding site" evidence="18">
    <location>
        <position position="343"/>
    </location>
    <ligand>
        <name>ATP</name>
        <dbReference type="ChEBI" id="CHEBI:30616"/>
    </ligand>
</feature>
<feature type="domain" description="LysM" evidence="22">
    <location>
        <begin position="31"/>
        <end position="76"/>
    </location>
</feature>
<dbReference type="GO" id="GO:0019199">
    <property type="term" value="F:transmembrane receptor protein kinase activity"/>
    <property type="evidence" value="ECO:0007669"/>
    <property type="project" value="InterPro"/>
</dbReference>
<gene>
    <name evidence="24" type="primary">LOC101510407</name>
</gene>
<dbReference type="PROSITE" id="PS00107">
    <property type="entry name" value="PROTEIN_KINASE_ATP"/>
    <property type="match status" value="1"/>
</dbReference>
<dbReference type="GO" id="GO:0045087">
    <property type="term" value="P:innate immune response"/>
    <property type="evidence" value="ECO:0007669"/>
    <property type="project" value="InterPro"/>
</dbReference>
<evidence type="ECO:0000256" key="6">
    <source>
        <dbReference type="ARBA" id="ARBA00022692"/>
    </source>
</evidence>
<organism evidence="23 24">
    <name type="scientific">Cicer arietinum</name>
    <name type="common">Chickpea</name>
    <name type="synonym">Garbanzo</name>
    <dbReference type="NCBI Taxonomy" id="3827"/>
    <lineage>
        <taxon>Eukaryota</taxon>
        <taxon>Viridiplantae</taxon>
        <taxon>Streptophyta</taxon>
        <taxon>Embryophyta</taxon>
        <taxon>Tracheophyta</taxon>
        <taxon>Spermatophyta</taxon>
        <taxon>Magnoliopsida</taxon>
        <taxon>eudicotyledons</taxon>
        <taxon>Gunneridae</taxon>
        <taxon>Pentapetalae</taxon>
        <taxon>rosids</taxon>
        <taxon>fabids</taxon>
        <taxon>Fabales</taxon>
        <taxon>Fabaceae</taxon>
        <taxon>Papilionoideae</taxon>
        <taxon>50 kb inversion clade</taxon>
        <taxon>NPAAA clade</taxon>
        <taxon>Hologalegina</taxon>
        <taxon>IRL clade</taxon>
        <taxon>Cicereae</taxon>
        <taxon>Cicer</taxon>
    </lineage>
</organism>
<feature type="chain" id="PRO_5010324263" description="non-specific serine/threonine protein kinase" evidence="20">
    <location>
        <begin position="21"/>
        <end position="613"/>
    </location>
</feature>
<evidence type="ECO:0000256" key="13">
    <source>
        <dbReference type="ARBA" id="ARBA00023157"/>
    </source>
</evidence>
<dbReference type="Proteomes" id="UP000087171">
    <property type="component" value="Chromosome Ca1"/>
</dbReference>
<evidence type="ECO:0000259" key="22">
    <source>
        <dbReference type="PROSITE" id="PS51782"/>
    </source>
</evidence>
<dbReference type="PANTHER" id="PTHR46204">
    <property type="entry name" value="CHITIN ELICITOR RECEPTOR KINASE 1-RELATED"/>
    <property type="match status" value="1"/>
</dbReference>
<comment type="catalytic activity">
    <reaction evidence="17">
        <text>L-seryl-[protein] + ATP = O-phospho-L-seryl-[protein] + ADP + H(+)</text>
        <dbReference type="Rhea" id="RHEA:17989"/>
        <dbReference type="Rhea" id="RHEA-COMP:9863"/>
        <dbReference type="Rhea" id="RHEA-COMP:11604"/>
        <dbReference type="ChEBI" id="CHEBI:15378"/>
        <dbReference type="ChEBI" id="CHEBI:29999"/>
        <dbReference type="ChEBI" id="CHEBI:30616"/>
        <dbReference type="ChEBI" id="CHEBI:83421"/>
        <dbReference type="ChEBI" id="CHEBI:456216"/>
        <dbReference type="EC" id="2.7.11.1"/>
    </reaction>
</comment>
<evidence type="ECO:0000256" key="8">
    <source>
        <dbReference type="ARBA" id="ARBA00022741"/>
    </source>
</evidence>
<dbReference type="eggNOG" id="ENOG502QPX8">
    <property type="taxonomic scope" value="Eukaryota"/>
</dbReference>
<evidence type="ECO:0000256" key="2">
    <source>
        <dbReference type="ARBA" id="ARBA00012513"/>
    </source>
</evidence>
<dbReference type="Pfam" id="PF07714">
    <property type="entry name" value="PK_Tyr_Ser-Thr"/>
    <property type="match status" value="1"/>
</dbReference>
<evidence type="ECO:0000256" key="16">
    <source>
        <dbReference type="ARBA" id="ARBA00047899"/>
    </source>
</evidence>
<evidence type="ECO:0000313" key="23">
    <source>
        <dbReference type="Proteomes" id="UP000087171"/>
    </source>
</evidence>
<dbReference type="GO" id="GO:0005886">
    <property type="term" value="C:plasma membrane"/>
    <property type="evidence" value="ECO:0007669"/>
    <property type="project" value="UniProtKB-SubCell"/>
</dbReference>
<keyword evidence="6 19" id="KW-0812">Transmembrane</keyword>